<gene>
    <name evidence="4" type="ORF">ATJ88_2946</name>
</gene>
<accession>A0A2A9EYK0</accession>
<dbReference type="AlphaFoldDB" id="A0A2A9EYK0"/>
<dbReference type="RefSeq" id="WP_098464463.1">
    <property type="nucleotide sequence ID" value="NZ_PDJJ01000001.1"/>
</dbReference>
<evidence type="ECO:0000313" key="4">
    <source>
        <dbReference type="EMBL" id="PFG44227.1"/>
    </source>
</evidence>
<dbReference type="PANTHER" id="PTHR12526:SF510">
    <property type="entry name" value="D-INOSITOL 3-PHOSPHATE GLYCOSYLTRANSFERASE"/>
    <property type="match status" value="1"/>
</dbReference>
<keyword evidence="5" id="KW-1185">Reference proteome</keyword>
<evidence type="ECO:0000313" key="5">
    <source>
        <dbReference type="Proteomes" id="UP000224130"/>
    </source>
</evidence>
<dbReference type="GO" id="GO:0016757">
    <property type="term" value="F:glycosyltransferase activity"/>
    <property type="evidence" value="ECO:0007669"/>
    <property type="project" value="UniProtKB-KW"/>
</dbReference>
<organism evidence="4 5">
    <name type="scientific">Isoptericola jiangsuensis</name>
    <dbReference type="NCBI Taxonomy" id="548579"/>
    <lineage>
        <taxon>Bacteria</taxon>
        <taxon>Bacillati</taxon>
        <taxon>Actinomycetota</taxon>
        <taxon>Actinomycetes</taxon>
        <taxon>Micrococcales</taxon>
        <taxon>Promicromonosporaceae</taxon>
        <taxon>Isoptericola</taxon>
    </lineage>
</organism>
<evidence type="ECO:0000259" key="3">
    <source>
        <dbReference type="Pfam" id="PF00534"/>
    </source>
</evidence>
<sequence>MRIVQIVPEIGQGTGVGEVAGSLERVWAAQGLQVERFTLAEAGGAWIPQGSGLAGRLLLLARVVWFSTVGSVRARRYLRDRPDAVSICHNDALAGDVYVNHGLVQVAMRQRGHSLARMVRNPLHLFVTARDALRYRGRVHRGIVSLSAVEDAELRTVFGRVAAPTSVIGNGVDLDRFHPAGPAERAAARDRFGLAADDRVVAFIGNEHGRKGLPVLLEALADLDDVRLLVVGGDEAMVRAAQETAAGHGVADRCTFTGALPDAEAALHAADVFCLPSAYESFGLVYVEALACGVPVVATPVGCVPDVVDDRHGRVVAPTAEDVAAGVAHALALDPADARGSARQAALRYSWDRVAAQYLALFARLRPDAADRTGSSR</sequence>
<evidence type="ECO:0000256" key="2">
    <source>
        <dbReference type="ARBA" id="ARBA00022679"/>
    </source>
</evidence>
<comment type="caution">
    <text evidence="4">The sequence shown here is derived from an EMBL/GenBank/DDBJ whole genome shotgun (WGS) entry which is preliminary data.</text>
</comment>
<dbReference type="Proteomes" id="UP000224130">
    <property type="component" value="Unassembled WGS sequence"/>
</dbReference>
<dbReference type="InterPro" id="IPR001296">
    <property type="entry name" value="Glyco_trans_1"/>
</dbReference>
<dbReference type="EMBL" id="PDJJ01000001">
    <property type="protein sequence ID" value="PFG44227.1"/>
    <property type="molecule type" value="Genomic_DNA"/>
</dbReference>
<dbReference type="PANTHER" id="PTHR12526">
    <property type="entry name" value="GLYCOSYLTRANSFERASE"/>
    <property type="match status" value="1"/>
</dbReference>
<dbReference type="CDD" id="cd03801">
    <property type="entry name" value="GT4_PimA-like"/>
    <property type="match status" value="1"/>
</dbReference>
<dbReference type="Gene3D" id="3.40.50.2000">
    <property type="entry name" value="Glycogen Phosphorylase B"/>
    <property type="match status" value="2"/>
</dbReference>
<reference evidence="4 5" key="1">
    <citation type="submission" date="2017-10" db="EMBL/GenBank/DDBJ databases">
        <title>Sequencing the genomes of 1000 actinobacteria strains.</title>
        <authorList>
            <person name="Klenk H.-P."/>
        </authorList>
    </citation>
    <scope>NUCLEOTIDE SEQUENCE [LARGE SCALE GENOMIC DNA]</scope>
    <source>
        <strain evidence="4 5">DSM 21863</strain>
    </source>
</reference>
<dbReference type="SUPFAM" id="SSF53756">
    <property type="entry name" value="UDP-Glycosyltransferase/glycogen phosphorylase"/>
    <property type="match status" value="1"/>
</dbReference>
<dbReference type="OrthoDB" id="9810929at2"/>
<keyword evidence="2 4" id="KW-0808">Transferase</keyword>
<keyword evidence="1" id="KW-0328">Glycosyltransferase</keyword>
<proteinExistence type="predicted"/>
<evidence type="ECO:0000256" key="1">
    <source>
        <dbReference type="ARBA" id="ARBA00022676"/>
    </source>
</evidence>
<protein>
    <submittedName>
        <fullName evidence="4">UDP-glucose:(Heptosyl)LPS alpha-1,3-glucosyltransferase</fullName>
    </submittedName>
</protein>
<name>A0A2A9EYK0_9MICO</name>
<dbReference type="Pfam" id="PF00534">
    <property type="entry name" value="Glycos_transf_1"/>
    <property type="match status" value="1"/>
</dbReference>
<feature type="domain" description="Glycosyl transferase family 1" evidence="3">
    <location>
        <begin position="187"/>
        <end position="336"/>
    </location>
</feature>